<feature type="transmembrane region" description="Helical" evidence="10">
    <location>
        <begin position="68"/>
        <end position="94"/>
    </location>
</feature>
<evidence type="ECO:0000256" key="6">
    <source>
        <dbReference type="ARBA" id="ARBA00022753"/>
    </source>
</evidence>
<keyword evidence="8 10" id="KW-0472">Membrane</keyword>
<keyword evidence="5 10" id="KW-0812">Transmembrane</keyword>
<keyword evidence="6" id="KW-0967">Endosome</keyword>
<keyword evidence="7 10" id="KW-1133">Transmembrane helix</keyword>
<dbReference type="WBParaSite" id="ALUE_0001230701-mRNA-1">
    <property type="protein sequence ID" value="ALUE_0001230701-mRNA-1"/>
    <property type="gene ID" value="ALUE_0001230701"/>
</dbReference>
<comment type="subcellular location">
    <subcellularLocation>
        <location evidence="2">Endosome membrane</location>
        <topology evidence="2">Multi-pass membrane protein</topology>
    </subcellularLocation>
    <subcellularLocation>
        <location evidence="1">Lysosome membrane</location>
        <topology evidence="1">Multi-pass membrane protein</topology>
    </subcellularLocation>
</comment>
<evidence type="ECO:0000256" key="7">
    <source>
        <dbReference type="ARBA" id="ARBA00022989"/>
    </source>
</evidence>
<proteinExistence type="inferred from homology"/>
<evidence type="ECO:0000256" key="8">
    <source>
        <dbReference type="ARBA" id="ARBA00023136"/>
    </source>
</evidence>
<keyword evidence="4" id="KW-0813">Transport</keyword>
<sequence length="157" mass="17926">MSYIMTIHIVWAFVGISAGISAAAVFGFEYHNWSTTTLALISSVAATYLLCVHLCYRKGYFDYCSQRTIMLSFVASVTWCVLALAGMVICLTLAGVWRQSITHEGLMHENLWMTAVWCWMNSKWSMMSAFYIRRYSSNVMTPLLSPKQRYSSQLWIA</sequence>
<keyword evidence="11" id="KW-1185">Reference proteome</keyword>
<dbReference type="AlphaFoldDB" id="A0A0M3I5Q9"/>
<reference evidence="12" key="1">
    <citation type="submission" date="2017-02" db="UniProtKB">
        <authorList>
            <consortium name="WormBaseParasite"/>
        </authorList>
    </citation>
    <scope>IDENTIFICATION</scope>
</reference>
<dbReference type="InterPro" id="IPR026218">
    <property type="entry name" value="HRG"/>
</dbReference>
<evidence type="ECO:0000256" key="9">
    <source>
        <dbReference type="ARBA" id="ARBA00023228"/>
    </source>
</evidence>
<evidence type="ECO:0000256" key="4">
    <source>
        <dbReference type="ARBA" id="ARBA00022448"/>
    </source>
</evidence>
<comment type="similarity">
    <text evidence="3">Belongs to the HRG family.</text>
</comment>
<evidence type="ECO:0000256" key="2">
    <source>
        <dbReference type="ARBA" id="ARBA00004337"/>
    </source>
</evidence>
<keyword evidence="9" id="KW-0458">Lysosome</keyword>
<dbReference type="GO" id="GO:0015232">
    <property type="term" value="F:heme transmembrane transporter activity"/>
    <property type="evidence" value="ECO:0007669"/>
    <property type="project" value="InterPro"/>
</dbReference>
<dbReference type="GO" id="GO:0010008">
    <property type="term" value="C:endosome membrane"/>
    <property type="evidence" value="ECO:0007669"/>
    <property type="project" value="UniProtKB-SubCell"/>
</dbReference>
<dbReference type="GO" id="GO:0005886">
    <property type="term" value="C:plasma membrane"/>
    <property type="evidence" value="ECO:0007669"/>
    <property type="project" value="TreeGrafter"/>
</dbReference>
<protein>
    <submittedName>
        <fullName evidence="12">Heme transporter hrg-1</fullName>
    </submittedName>
</protein>
<dbReference type="Proteomes" id="UP000036681">
    <property type="component" value="Unplaced"/>
</dbReference>
<dbReference type="PANTHER" id="PTHR31525">
    <property type="entry name" value="HEME TRANSPORTER HRG1"/>
    <property type="match status" value="1"/>
</dbReference>
<feature type="transmembrane region" description="Helical" evidence="10">
    <location>
        <begin position="38"/>
        <end position="56"/>
    </location>
</feature>
<feature type="transmembrane region" description="Helical" evidence="10">
    <location>
        <begin position="7"/>
        <end position="26"/>
    </location>
</feature>
<evidence type="ECO:0000256" key="10">
    <source>
        <dbReference type="SAM" id="Phobius"/>
    </source>
</evidence>
<evidence type="ECO:0000313" key="12">
    <source>
        <dbReference type="WBParaSite" id="ALUE_0001230701-mRNA-1"/>
    </source>
</evidence>
<dbReference type="PRINTS" id="PR02095">
    <property type="entry name" value="TRNSPORTRHRG"/>
</dbReference>
<dbReference type="GO" id="GO:0005765">
    <property type="term" value="C:lysosomal membrane"/>
    <property type="evidence" value="ECO:0007669"/>
    <property type="project" value="UniProtKB-SubCell"/>
</dbReference>
<evidence type="ECO:0000313" key="11">
    <source>
        <dbReference type="Proteomes" id="UP000036681"/>
    </source>
</evidence>
<dbReference type="GO" id="GO:0020037">
    <property type="term" value="F:heme binding"/>
    <property type="evidence" value="ECO:0007669"/>
    <property type="project" value="TreeGrafter"/>
</dbReference>
<dbReference type="PANTHER" id="PTHR31525:SF1">
    <property type="entry name" value="HEME TRANSPORTER HRG1"/>
    <property type="match status" value="1"/>
</dbReference>
<organism evidence="11 12">
    <name type="scientific">Ascaris lumbricoides</name>
    <name type="common">Giant roundworm</name>
    <dbReference type="NCBI Taxonomy" id="6252"/>
    <lineage>
        <taxon>Eukaryota</taxon>
        <taxon>Metazoa</taxon>
        <taxon>Ecdysozoa</taxon>
        <taxon>Nematoda</taxon>
        <taxon>Chromadorea</taxon>
        <taxon>Rhabditida</taxon>
        <taxon>Spirurina</taxon>
        <taxon>Ascaridomorpha</taxon>
        <taxon>Ascaridoidea</taxon>
        <taxon>Ascarididae</taxon>
        <taxon>Ascaris</taxon>
    </lineage>
</organism>
<name>A0A0M3I5Q9_ASCLU</name>
<evidence type="ECO:0000256" key="5">
    <source>
        <dbReference type="ARBA" id="ARBA00022692"/>
    </source>
</evidence>
<evidence type="ECO:0000256" key="1">
    <source>
        <dbReference type="ARBA" id="ARBA00004155"/>
    </source>
</evidence>
<feature type="transmembrane region" description="Helical" evidence="10">
    <location>
        <begin position="114"/>
        <end position="132"/>
    </location>
</feature>
<accession>A0A0M3I5Q9</accession>
<dbReference type="Pfam" id="PF16954">
    <property type="entry name" value="HRG"/>
    <property type="match status" value="1"/>
</dbReference>
<evidence type="ECO:0000256" key="3">
    <source>
        <dbReference type="ARBA" id="ARBA00006203"/>
    </source>
</evidence>